<accession>A0ABP7ZH81</accession>
<keyword evidence="2" id="KW-1133">Transmembrane helix</keyword>
<feature type="region of interest" description="Disordered" evidence="1">
    <location>
        <begin position="49"/>
        <end position="69"/>
    </location>
</feature>
<feature type="region of interest" description="Disordered" evidence="1">
    <location>
        <begin position="149"/>
        <end position="336"/>
    </location>
</feature>
<feature type="compositionally biased region" description="Polar residues" evidence="1">
    <location>
        <begin position="246"/>
        <end position="261"/>
    </location>
</feature>
<evidence type="ECO:0000313" key="4">
    <source>
        <dbReference type="Proteomes" id="UP001415169"/>
    </source>
</evidence>
<evidence type="ECO:0000256" key="2">
    <source>
        <dbReference type="SAM" id="Phobius"/>
    </source>
</evidence>
<name>A0ABP7ZH81_9MICO</name>
<keyword evidence="2" id="KW-0812">Transmembrane</keyword>
<feature type="compositionally biased region" description="Low complexity" evidence="1">
    <location>
        <begin position="269"/>
        <end position="320"/>
    </location>
</feature>
<dbReference type="RefSeq" id="WP_344789899.1">
    <property type="nucleotide sequence ID" value="NZ_BAABBV010000001.1"/>
</dbReference>
<gene>
    <name evidence="3" type="ORF">GCM10022286_02250</name>
</gene>
<comment type="caution">
    <text evidence="3">The sequence shown here is derived from an EMBL/GenBank/DDBJ whole genome shotgun (WGS) entry which is preliminary data.</text>
</comment>
<evidence type="ECO:0000313" key="3">
    <source>
        <dbReference type="EMBL" id="GAA4154530.1"/>
    </source>
</evidence>
<dbReference type="EMBL" id="BAABBV010000001">
    <property type="protein sequence ID" value="GAA4154530.1"/>
    <property type="molecule type" value="Genomic_DNA"/>
</dbReference>
<organism evidence="3 4">
    <name type="scientific">Gryllotalpicola daejeonensis</name>
    <dbReference type="NCBI Taxonomy" id="993087"/>
    <lineage>
        <taxon>Bacteria</taxon>
        <taxon>Bacillati</taxon>
        <taxon>Actinomycetota</taxon>
        <taxon>Actinomycetes</taxon>
        <taxon>Micrococcales</taxon>
        <taxon>Microbacteriaceae</taxon>
        <taxon>Gryllotalpicola</taxon>
    </lineage>
</organism>
<feature type="compositionally biased region" description="Low complexity" evidence="1">
    <location>
        <begin position="151"/>
        <end position="162"/>
    </location>
</feature>
<feature type="compositionally biased region" description="Gly residues" evidence="1">
    <location>
        <begin position="204"/>
        <end position="218"/>
    </location>
</feature>
<dbReference type="Proteomes" id="UP001415169">
    <property type="component" value="Unassembled WGS sequence"/>
</dbReference>
<keyword evidence="4" id="KW-1185">Reference proteome</keyword>
<evidence type="ECO:0000256" key="1">
    <source>
        <dbReference type="SAM" id="MobiDB-lite"/>
    </source>
</evidence>
<reference evidence="3" key="2">
    <citation type="submission" date="2023-12" db="EMBL/GenBank/DDBJ databases">
        <authorList>
            <person name="Sun Q."/>
            <person name="Inoue M."/>
        </authorList>
    </citation>
    <scope>NUCLEOTIDE SEQUENCE</scope>
    <source>
        <strain evidence="3">JCM 17590</strain>
    </source>
</reference>
<feature type="compositionally biased region" description="Low complexity" evidence="1">
    <location>
        <begin position="221"/>
        <end position="240"/>
    </location>
</feature>
<keyword evidence="2" id="KW-0472">Membrane</keyword>
<reference evidence="3" key="1">
    <citation type="journal article" date="2014" name="Int. J. Syst. Evol. Microbiol.">
        <title>Complete genome of a new Firmicutes species belonging to the dominant human colonic microbiota ('Ruminococcus bicirculans') reveals two chromosomes and a selective capacity to utilize plant glucans.</title>
        <authorList>
            <consortium name="NISC Comparative Sequencing Program"/>
            <person name="Wegmann U."/>
            <person name="Louis P."/>
            <person name="Goesmann A."/>
            <person name="Henrissat B."/>
            <person name="Duncan S.H."/>
            <person name="Flint H.J."/>
        </authorList>
    </citation>
    <scope>NUCLEOTIDE SEQUENCE</scope>
    <source>
        <strain evidence="3">JCM 17590</strain>
    </source>
</reference>
<protein>
    <submittedName>
        <fullName evidence="3">Uncharacterized protein</fullName>
    </submittedName>
</protein>
<proteinExistence type="predicted"/>
<feature type="transmembrane region" description="Helical" evidence="2">
    <location>
        <begin position="72"/>
        <end position="93"/>
    </location>
</feature>
<sequence length="336" mass="34092">MAQNDDDLSQIEADDALLSAVAEGRDEHGVTDDPAAALLADIVRTVDALSPNNAPNESPGGSGRRGRRRGGLWGISLGVSIVVAAGGGLSAAATDRLPEPMQRFAVEVGQAAPPAAAEQVVVTPTEIWPQSAADASGDGLPYRYLQPGDASWQDPQSSSWWQGAQAEPGVAGADRHSGADAFTYGAPMPSGDRPSTWGDSSGSWSGGYGTGSGWGGDPVGYPYAQTSPYTSPYSSSYPQPMGYSEPTPTKSASPQPSGSATPTPPRETSGPTSSPAPSRGSGSPGSASSPSPRSSSHGQASGSKNPSPSSHASPHATSSAQQGKRTYGYETPRSSH</sequence>